<dbReference type="EMBL" id="CAEZXP010000007">
    <property type="protein sequence ID" value="CAB4706518.1"/>
    <property type="molecule type" value="Genomic_DNA"/>
</dbReference>
<gene>
    <name evidence="2" type="ORF">UFOPK2399_01702</name>
</gene>
<proteinExistence type="predicted"/>
<reference evidence="2" key="1">
    <citation type="submission" date="2020-05" db="EMBL/GenBank/DDBJ databases">
        <authorList>
            <person name="Chiriac C."/>
            <person name="Salcher M."/>
            <person name="Ghai R."/>
            <person name="Kavagutti S V."/>
        </authorList>
    </citation>
    <scope>NUCLEOTIDE SEQUENCE</scope>
</reference>
<accession>A0A6J6QCI8</accession>
<sequence>MKALIVSLYFPPAGGGGTARPLKMATHLPELGIETHVLAPSGFKWIHQDDEALAAPTLAWVHRARYVGPRGRKPAEELRGTTGLVRYRKQAELFGRRLLVPDEAVSWNLTALPAAIRIVKREGIDVILTTSPPGSVHLIGAGVKRATGIPWVADLRDPLTGHTHRNIEKLLVRAKEKGAAGVAEIVGRYADAVVTVSGAITEETKDRGVRGEILEIPNGCDFDDFAGLEYRRGDTFRITHAGSFFGKRDPKPFLTALSRVEGVSARFVGDFRASDLEYAKSLNLGDRFEVISYVPRAESLRLQRDSEALLLLIAESGGRGRAVLSGKVFEYLAAERPILAVVPPDGAAAQLIREADAGVVVPTDDVEAMVRELTALRDRFRAGELDAPPLSDEWRAKLSRRARMQELADLLHRVSGQ</sequence>
<dbReference type="Gene3D" id="3.40.50.2000">
    <property type="entry name" value="Glycogen Phosphorylase B"/>
    <property type="match status" value="2"/>
</dbReference>
<dbReference type="InterPro" id="IPR028098">
    <property type="entry name" value="Glyco_trans_4-like_N"/>
</dbReference>
<dbReference type="CDD" id="cd03794">
    <property type="entry name" value="GT4_WbuB-like"/>
    <property type="match status" value="1"/>
</dbReference>
<dbReference type="Pfam" id="PF13439">
    <property type="entry name" value="Glyco_transf_4"/>
    <property type="match status" value="1"/>
</dbReference>
<feature type="domain" description="Glycosyltransferase subfamily 4-like N-terminal" evidence="1">
    <location>
        <begin position="22"/>
        <end position="223"/>
    </location>
</feature>
<evidence type="ECO:0000313" key="2">
    <source>
        <dbReference type="EMBL" id="CAB4706518.1"/>
    </source>
</evidence>
<protein>
    <submittedName>
        <fullName evidence="2">Unannotated protein</fullName>
    </submittedName>
</protein>
<evidence type="ECO:0000259" key="1">
    <source>
        <dbReference type="Pfam" id="PF13439"/>
    </source>
</evidence>
<dbReference type="PANTHER" id="PTHR12526">
    <property type="entry name" value="GLYCOSYLTRANSFERASE"/>
    <property type="match status" value="1"/>
</dbReference>
<dbReference type="AlphaFoldDB" id="A0A6J6QCI8"/>
<organism evidence="2">
    <name type="scientific">freshwater metagenome</name>
    <dbReference type="NCBI Taxonomy" id="449393"/>
    <lineage>
        <taxon>unclassified sequences</taxon>
        <taxon>metagenomes</taxon>
        <taxon>ecological metagenomes</taxon>
    </lineage>
</organism>
<name>A0A6J6QCI8_9ZZZZ</name>
<dbReference type="SUPFAM" id="SSF53756">
    <property type="entry name" value="UDP-Glycosyltransferase/glycogen phosphorylase"/>
    <property type="match status" value="1"/>
</dbReference>